<keyword evidence="1" id="KW-0444">Lipid biosynthesis</keyword>
<keyword evidence="3" id="KW-0443">Lipid metabolism</keyword>
<dbReference type="PANTHER" id="PTHR38764">
    <property type="entry name" value="ACYL CARRIER PROTEIN PHOSPHODIESTERASE"/>
    <property type="match status" value="1"/>
</dbReference>
<dbReference type="RefSeq" id="WP_188368972.1">
    <property type="nucleotide sequence ID" value="NZ_BMFH01000001.1"/>
</dbReference>
<evidence type="ECO:0000256" key="3">
    <source>
        <dbReference type="ARBA" id="ARBA00023098"/>
    </source>
</evidence>
<reference evidence="5" key="1">
    <citation type="journal article" date="2019" name="Int. J. Syst. Evol. Microbiol.">
        <title>The Global Catalogue of Microorganisms (GCM) 10K type strain sequencing project: providing services to taxonomists for standard genome sequencing and annotation.</title>
        <authorList>
            <consortium name="The Broad Institute Genomics Platform"/>
            <consortium name="The Broad Institute Genome Sequencing Center for Infectious Disease"/>
            <person name="Wu L."/>
            <person name="Ma J."/>
        </authorList>
    </citation>
    <scope>NUCLEOTIDE SEQUENCE [LARGE SCALE GENOMIC DNA]</scope>
    <source>
        <strain evidence="5">CGMCC 1.12606</strain>
    </source>
</reference>
<keyword evidence="2" id="KW-0378">Hydrolase</keyword>
<dbReference type="PANTHER" id="PTHR38764:SF1">
    <property type="entry name" value="ACYL CARRIER PROTEIN PHOSPHODIESTERASE"/>
    <property type="match status" value="1"/>
</dbReference>
<dbReference type="PIRSF" id="PIRSF011489">
    <property type="entry name" value="DUF479"/>
    <property type="match status" value="1"/>
</dbReference>
<name>A0ABQ1QRP4_9FLAO</name>
<organism evidence="4 5">
    <name type="scientific">Muriicola marianensis</name>
    <dbReference type="NCBI Taxonomy" id="1324801"/>
    <lineage>
        <taxon>Bacteria</taxon>
        <taxon>Pseudomonadati</taxon>
        <taxon>Bacteroidota</taxon>
        <taxon>Flavobacteriia</taxon>
        <taxon>Flavobacteriales</taxon>
        <taxon>Flavobacteriaceae</taxon>
        <taxon>Muriicola</taxon>
    </lineage>
</organism>
<accession>A0ABQ1QRP4</accession>
<dbReference type="Pfam" id="PF04336">
    <property type="entry name" value="ACP_PD"/>
    <property type="match status" value="1"/>
</dbReference>
<evidence type="ECO:0000313" key="4">
    <source>
        <dbReference type="EMBL" id="GGD39569.1"/>
    </source>
</evidence>
<evidence type="ECO:0000256" key="1">
    <source>
        <dbReference type="ARBA" id="ARBA00022516"/>
    </source>
</evidence>
<comment type="caution">
    <text evidence="4">The sequence shown here is derived from an EMBL/GenBank/DDBJ whole genome shotgun (WGS) entry which is preliminary data.</text>
</comment>
<dbReference type="EMBL" id="BMFH01000001">
    <property type="protein sequence ID" value="GGD39569.1"/>
    <property type="molecule type" value="Genomic_DNA"/>
</dbReference>
<evidence type="ECO:0000313" key="5">
    <source>
        <dbReference type="Proteomes" id="UP000625780"/>
    </source>
</evidence>
<keyword evidence="5" id="KW-1185">Reference proteome</keyword>
<sequence>MNFLAHIYLSFGNEEVSIGNFIADSIRGNRYKHLPEKIQQGILLHRAIDTYTDAHPVYRRSSRRLHKNHSHYSRVIVDVFYDHFLAANWEQYSKEGLEKYAGKFYALLNENYDILPEHTKHLMPYMIRDNWLVNYASVEGIDRVLKGLYRRTGRKSNMDRAADDLLKHYDVFREEFTLFFSDLIIFSREKFESITNSSSE</sequence>
<dbReference type="Proteomes" id="UP000625780">
    <property type="component" value="Unassembled WGS sequence"/>
</dbReference>
<dbReference type="InterPro" id="IPR007431">
    <property type="entry name" value="ACP_PD"/>
</dbReference>
<proteinExistence type="predicted"/>
<gene>
    <name evidence="4" type="ORF">GCM10011361_03320</name>
</gene>
<evidence type="ECO:0000256" key="2">
    <source>
        <dbReference type="ARBA" id="ARBA00022801"/>
    </source>
</evidence>
<protein>
    <submittedName>
        <fullName evidence="4">ACP phosphodiesterase</fullName>
    </submittedName>
</protein>